<name>A0A090DYX1_MESPL</name>
<accession>A0A090DYX1</accession>
<feature type="binding site" evidence="5">
    <location>
        <position position="495"/>
    </location>
    <ligand>
        <name>Ca(2+)</name>
        <dbReference type="ChEBI" id="CHEBI:29108"/>
    </ligand>
</feature>
<feature type="binding site" evidence="5">
    <location>
        <position position="316"/>
    </location>
    <ligand>
        <name>Ca(2+)</name>
        <dbReference type="ChEBI" id="CHEBI:29108"/>
    </ligand>
</feature>
<dbReference type="InterPro" id="IPR043147">
    <property type="entry name" value="Penicillin_amidase_A-knob"/>
</dbReference>
<feature type="active site" description="Nucleophile" evidence="4">
    <location>
        <position position="243"/>
    </location>
</feature>
<protein>
    <submittedName>
        <fullName evidence="6">Penicilin amidase</fullName>
    </submittedName>
</protein>
<dbReference type="PIRSF" id="PIRSF001227">
    <property type="entry name" value="Pen_acylase"/>
    <property type="match status" value="1"/>
</dbReference>
<dbReference type="Gene3D" id="1.10.1400.10">
    <property type="match status" value="1"/>
</dbReference>
<organism evidence="6 7">
    <name type="scientific">Mesorhizobium plurifarium</name>
    <dbReference type="NCBI Taxonomy" id="69974"/>
    <lineage>
        <taxon>Bacteria</taxon>
        <taxon>Pseudomonadati</taxon>
        <taxon>Pseudomonadota</taxon>
        <taxon>Alphaproteobacteria</taxon>
        <taxon>Hyphomicrobiales</taxon>
        <taxon>Phyllobacteriaceae</taxon>
        <taxon>Mesorhizobium</taxon>
    </lineage>
</organism>
<dbReference type="Gene3D" id="1.10.439.10">
    <property type="entry name" value="Penicillin Amidohydrolase, domain 1"/>
    <property type="match status" value="1"/>
</dbReference>
<dbReference type="InterPro" id="IPR014395">
    <property type="entry name" value="Pen/GL7ACA/AHL_acylase"/>
</dbReference>
<dbReference type="GO" id="GO:0046872">
    <property type="term" value="F:metal ion binding"/>
    <property type="evidence" value="ECO:0007669"/>
    <property type="project" value="UniProtKB-KW"/>
</dbReference>
<feature type="binding site" evidence="5">
    <location>
        <position position="319"/>
    </location>
    <ligand>
        <name>Ca(2+)</name>
        <dbReference type="ChEBI" id="CHEBI:29108"/>
    </ligand>
</feature>
<gene>
    <name evidence="6" type="ORF">MPL3356_300075</name>
</gene>
<evidence type="ECO:0000256" key="3">
    <source>
        <dbReference type="ARBA" id="ARBA00023145"/>
    </source>
</evidence>
<dbReference type="MEROPS" id="S45.003"/>
<dbReference type="PANTHER" id="PTHR34218">
    <property type="entry name" value="PEPTIDASE S45 PENICILLIN AMIDASE"/>
    <property type="match status" value="1"/>
</dbReference>
<keyword evidence="2" id="KW-0378">Hydrolase</keyword>
<comment type="similarity">
    <text evidence="1">Belongs to the peptidase S45 family.</text>
</comment>
<feature type="binding site" evidence="5">
    <location>
        <position position="156"/>
    </location>
    <ligand>
        <name>Ca(2+)</name>
        <dbReference type="ChEBI" id="CHEBI:29108"/>
    </ligand>
</feature>
<dbReference type="PANTHER" id="PTHR34218:SF4">
    <property type="entry name" value="ACYL-HOMOSERINE LACTONE ACYLASE QUIP"/>
    <property type="match status" value="1"/>
</dbReference>
<evidence type="ECO:0000256" key="2">
    <source>
        <dbReference type="ARBA" id="ARBA00022801"/>
    </source>
</evidence>
<proteinExistence type="inferred from homology"/>
<sequence>MSQEEFAVEGLSSTASIVVDRWGIAHVRAESFLDMFFVQGFNAARDRLWQIDLWRKRGLGVLAADFGPGYLEQDRAARLFLYRGDMQAEWDAYAPDAGAICRHFVAGINAYVELCEHQPHRLPPEFAALGTRPATWQPEDVVRIRSHSLMRNAVSEVIRSNILAELDAELDALRQKLEPPHDPLAGRDRPAPLPLDCLDTFKLAIAPVTFGSERLAAGIGDARAWRKMTPLGDVVRDTSLQGSNNWVVSGARTASGRPILANDPHRTHAVPSLRYIVHIASPEFNGIGAGEPALPGISIGHNGHSAFGLTLFLGHDQEDVYVYETHPQDPGLYRYGDGWEAFRDIGETASVKGCGEAALALRFTRHGPVIAEYPDRHLAVAIRTVWTDPGTAPYFKSIAAMRATSFEAFRDHMGGWGVPAVNQVYADAKGDIGWAVGGFSPIRPNWDGLLPVPGEGRHEWQGFLPGHALPFSHNPAKGYFATANEFNLPADWPMDQPIGYEWLEPSRAQRIDGVLAADQRHTVDASRRLQTDVFSVPAKRVVGLLSTLSGRNEAETAALEILASWDFRLAADSPGAALYEVWWASHLHVAIIAEAVGKPELRPLFAPGDTAGILDRLEAIAAGTPGAFAALALGSLAKAYDACRQMLGPDTDEWAWGRLHEALFEHPAGAVANAGGRWNVGPFPFGGSGSTPMNGSYRPTDFRLTIGASFRIVVDVGGWDNSVCINTPGQSGDPRSDHYGDMAPLWAAGDYVPLLYTDKAVDAAAMLTLKLTPKRAA</sequence>
<dbReference type="SUPFAM" id="SSF56235">
    <property type="entry name" value="N-terminal nucleophile aminohydrolases (Ntn hydrolases)"/>
    <property type="match status" value="1"/>
</dbReference>
<evidence type="ECO:0000256" key="4">
    <source>
        <dbReference type="PIRSR" id="PIRSR001227-1"/>
    </source>
</evidence>
<dbReference type="Pfam" id="PF01804">
    <property type="entry name" value="Penicil_amidase"/>
    <property type="match status" value="1"/>
</dbReference>
<keyword evidence="5" id="KW-0106">Calcium</keyword>
<dbReference type="STRING" id="69974.MPLDJ20_70176"/>
<dbReference type="EMBL" id="CCMZ01000024">
    <property type="protein sequence ID" value="CDX19680.1"/>
    <property type="molecule type" value="Genomic_DNA"/>
</dbReference>
<comment type="cofactor">
    <cofactor evidence="5">
        <name>Ca(2+)</name>
        <dbReference type="ChEBI" id="CHEBI:29108"/>
    </cofactor>
    <text evidence="5">Binds 1 Ca(2+) ion per dimer.</text>
</comment>
<dbReference type="CDD" id="cd03747">
    <property type="entry name" value="Ntn_PGA_like"/>
    <property type="match status" value="1"/>
</dbReference>
<reference evidence="7" key="1">
    <citation type="submission" date="2014-08" db="EMBL/GenBank/DDBJ databases">
        <authorList>
            <person name="Moulin L."/>
        </authorList>
    </citation>
    <scope>NUCLEOTIDE SEQUENCE [LARGE SCALE GENOMIC DNA]</scope>
</reference>
<evidence type="ECO:0000256" key="1">
    <source>
        <dbReference type="ARBA" id="ARBA00006586"/>
    </source>
</evidence>
<dbReference type="InterPro" id="IPR043146">
    <property type="entry name" value="Penicillin_amidase_N_B-knob"/>
</dbReference>
<dbReference type="InterPro" id="IPR023343">
    <property type="entry name" value="Penicillin_amidase_dom1"/>
</dbReference>
<dbReference type="GO" id="GO:0016811">
    <property type="term" value="F:hydrolase activity, acting on carbon-nitrogen (but not peptide) bonds, in linear amides"/>
    <property type="evidence" value="ECO:0007669"/>
    <property type="project" value="InterPro"/>
</dbReference>
<dbReference type="InterPro" id="IPR002692">
    <property type="entry name" value="S45"/>
</dbReference>
<evidence type="ECO:0000256" key="5">
    <source>
        <dbReference type="PIRSR" id="PIRSR001227-2"/>
    </source>
</evidence>
<dbReference type="Gene3D" id="2.30.120.10">
    <property type="match status" value="1"/>
</dbReference>
<evidence type="ECO:0000313" key="6">
    <source>
        <dbReference type="EMBL" id="CDX19680.1"/>
    </source>
</evidence>
<keyword evidence="3" id="KW-0865">Zymogen</keyword>
<dbReference type="GO" id="GO:0017000">
    <property type="term" value="P:antibiotic biosynthetic process"/>
    <property type="evidence" value="ECO:0007669"/>
    <property type="project" value="InterPro"/>
</dbReference>
<dbReference type="Proteomes" id="UP000045285">
    <property type="component" value="Unassembled WGS sequence"/>
</dbReference>
<dbReference type="Gene3D" id="3.60.20.10">
    <property type="entry name" value="Glutamine Phosphoribosylpyrophosphate, subunit 1, domain 1"/>
    <property type="match status" value="1"/>
</dbReference>
<evidence type="ECO:0000313" key="7">
    <source>
        <dbReference type="Proteomes" id="UP000045285"/>
    </source>
</evidence>
<keyword evidence="5" id="KW-0479">Metal-binding</keyword>
<dbReference type="AlphaFoldDB" id="A0A090DYX1"/>
<keyword evidence="7" id="KW-1185">Reference proteome</keyword>
<dbReference type="InterPro" id="IPR029055">
    <property type="entry name" value="Ntn_hydrolases_N"/>
</dbReference>